<comment type="caution">
    <text evidence="1">The sequence shown here is derived from an EMBL/GenBank/DDBJ whole genome shotgun (WGS) entry which is preliminary data.</text>
</comment>
<proteinExistence type="predicted"/>
<dbReference type="Proteomes" id="UP001600888">
    <property type="component" value="Unassembled WGS sequence"/>
</dbReference>
<evidence type="ECO:0000313" key="2">
    <source>
        <dbReference type="Proteomes" id="UP001600888"/>
    </source>
</evidence>
<dbReference type="EMBL" id="JBAWTH010000025">
    <property type="protein sequence ID" value="KAL2286174.1"/>
    <property type="molecule type" value="Genomic_DNA"/>
</dbReference>
<name>A0ABR4EUQ4_9PEZI</name>
<keyword evidence="2" id="KW-1185">Reference proteome</keyword>
<reference evidence="1 2" key="1">
    <citation type="submission" date="2024-03" db="EMBL/GenBank/DDBJ databases">
        <title>A high-quality draft genome sequence of Diaporthe vaccinii, a causative agent of upright dieback and viscid rot disease in cranberry plants.</title>
        <authorList>
            <person name="Sarrasin M."/>
            <person name="Lang B.F."/>
            <person name="Burger G."/>
        </authorList>
    </citation>
    <scope>NUCLEOTIDE SEQUENCE [LARGE SCALE GENOMIC DNA]</scope>
    <source>
        <strain evidence="1 2">IS7</strain>
    </source>
</reference>
<gene>
    <name evidence="1" type="ORF">FJTKL_07009</name>
</gene>
<organism evidence="1 2">
    <name type="scientific">Diaporthe vaccinii</name>
    <dbReference type="NCBI Taxonomy" id="105482"/>
    <lineage>
        <taxon>Eukaryota</taxon>
        <taxon>Fungi</taxon>
        <taxon>Dikarya</taxon>
        <taxon>Ascomycota</taxon>
        <taxon>Pezizomycotina</taxon>
        <taxon>Sordariomycetes</taxon>
        <taxon>Sordariomycetidae</taxon>
        <taxon>Diaporthales</taxon>
        <taxon>Diaporthaceae</taxon>
        <taxon>Diaporthe</taxon>
        <taxon>Diaporthe eres species complex</taxon>
    </lineage>
</organism>
<protein>
    <submittedName>
        <fullName evidence="1">Uncharacterized protein</fullName>
    </submittedName>
</protein>
<evidence type="ECO:0000313" key="1">
    <source>
        <dbReference type="EMBL" id="KAL2286174.1"/>
    </source>
</evidence>
<sequence length="278" mass="32003">MRTALAQRLSPCILLHSTHHHHSFFNHARSTSSALSHPALTRKMHSFTLKDLRASEWGEHPMAITAFRMKTAGFHRWGFPIYRTTYDDDAAWQRYLEVLKFTARKYLVRQGGDVLLEQYMDWPVISDRATLDGASKADVRRHFKSWCADRSEERDGPGATEDGAGRLPRFKHCLYVDRKCLDTLAKMPENFFELKRKGVQSNVVVVVIDGAFDERTPGSDQGLHPDVEGCTEQYVGWRYEDIDLIISTYQQSHQYPLSHQAYRRPPLISPFGFNSMPT</sequence>
<accession>A0ABR4EUQ4</accession>